<dbReference type="EMBL" id="CAADIH010000021">
    <property type="protein sequence ID" value="VFR45259.1"/>
    <property type="molecule type" value="Genomic_DNA"/>
</dbReference>
<reference evidence="1" key="1">
    <citation type="submission" date="2019-03" db="EMBL/GenBank/DDBJ databases">
        <authorList>
            <person name="Danneels B."/>
        </authorList>
    </citation>
    <scope>NUCLEOTIDE SEQUENCE</scope>
</reference>
<sequence>MRAVGIPTQAARIRVGPGSPTGAEDGVHAVLDHCLDLDAGDFHAPQDIAERQHLDDLGSGDAAGVQGLAHATAILERNVGTAVAVVGHVQVGLRHQLLDIATALGDLAFGVAGGAGVAGVSTGARHPAAAQFLRHQRHFALAVDLDLVLEGLQYGLGASVRCLLAQVSGGRQVRLERREILGGWRGASHGHGLAQKDVRRAFAGGHVAVGVEADLQFAQHLRVFPGLHQADLLAVLVGEAGGIGAFRGAHVIGLQRVRAEERVRIAAHHDVHAAQPGDDVLVVVVADVAEDDDLVDAIGAQGVDLRLGCFRFVRERRGGIRAGGLLGFGGDGQADDADALAVALDDRRWVDQTGAVQRGAFSELHVRTEYRGLAGVGVEEVDEAFEAGVALVEFVVAHGHRIEADGVHQRGIGLSGLAGTIEVQRAGQGVTRVQGDHVR</sequence>
<dbReference type="AlphaFoldDB" id="A0A484QYC1"/>
<dbReference type="EMBL" id="CAADIE010000020">
    <property type="protein sequence ID" value="VFR43274.1"/>
    <property type="molecule type" value="Genomic_DNA"/>
</dbReference>
<name>A0A484QYC1_9ZZZZ</name>
<gene>
    <name evidence="1" type="ORF">BER1_0381</name>
    <name evidence="2" type="ORF">BER2_0381</name>
</gene>
<evidence type="ECO:0000313" key="2">
    <source>
        <dbReference type="EMBL" id="VFR45259.1"/>
    </source>
</evidence>
<organism evidence="1">
    <name type="scientific">plant metagenome</name>
    <dbReference type="NCBI Taxonomy" id="1297885"/>
    <lineage>
        <taxon>unclassified sequences</taxon>
        <taxon>metagenomes</taxon>
        <taxon>organismal metagenomes</taxon>
    </lineage>
</organism>
<evidence type="ECO:0000313" key="1">
    <source>
        <dbReference type="EMBL" id="VFR43274.1"/>
    </source>
</evidence>
<accession>A0A484QYC1</accession>
<proteinExistence type="predicted"/>
<protein>
    <submittedName>
        <fullName evidence="1">Uncharacterized protein</fullName>
    </submittedName>
</protein>